<dbReference type="Pfam" id="PF13426">
    <property type="entry name" value="PAS_9"/>
    <property type="match status" value="1"/>
</dbReference>
<evidence type="ECO:0000256" key="3">
    <source>
        <dbReference type="ARBA" id="ARBA00022553"/>
    </source>
</evidence>
<dbReference type="SMART" id="SM00091">
    <property type="entry name" value="PAS"/>
    <property type="match status" value="1"/>
</dbReference>
<gene>
    <name evidence="12" type="ORF">SAMN05421807_10122</name>
</gene>
<keyword evidence="5" id="KW-0547">Nucleotide-binding</keyword>
<name>A0A1M5L6B5_9BACI</name>
<dbReference type="OrthoDB" id="9815750at2"/>
<dbReference type="GO" id="GO:0000155">
    <property type="term" value="F:phosphorelay sensor kinase activity"/>
    <property type="evidence" value="ECO:0007669"/>
    <property type="project" value="InterPro"/>
</dbReference>
<keyword evidence="3" id="KW-0597">Phosphoprotein</keyword>
<dbReference type="Gene3D" id="1.10.287.130">
    <property type="match status" value="1"/>
</dbReference>
<dbReference type="NCBIfam" id="TIGR00229">
    <property type="entry name" value="sensory_box"/>
    <property type="match status" value="1"/>
</dbReference>
<dbReference type="PANTHER" id="PTHR43065:SF10">
    <property type="entry name" value="PEROXIDE STRESS-ACTIVATED HISTIDINE KINASE MAK3"/>
    <property type="match status" value="1"/>
</dbReference>
<dbReference type="SUPFAM" id="SSF55874">
    <property type="entry name" value="ATPase domain of HSP90 chaperone/DNA topoisomerase II/histidine kinase"/>
    <property type="match status" value="1"/>
</dbReference>
<dbReference type="AlphaFoldDB" id="A0A1M5L6B5"/>
<dbReference type="Gene3D" id="3.30.565.10">
    <property type="entry name" value="Histidine kinase-like ATPase, C-terminal domain"/>
    <property type="match status" value="1"/>
</dbReference>
<organism evidence="12 13">
    <name type="scientific">Virgibacillus chiguensis</name>
    <dbReference type="NCBI Taxonomy" id="411959"/>
    <lineage>
        <taxon>Bacteria</taxon>
        <taxon>Bacillati</taxon>
        <taxon>Bacillota</taxon>
        <taxon>Bacilli</taxon>
        <taxon>Bacillales</taxon>
        <taxon>Bacillaceae</taxon>
        <taxon>Virgibacillus</taxon>
    </lineage>
</organism>
<dbReference type="InterPro" id="IPR036097">
    <property type="entry name" value="HisK_dim/P_sf"/>
</dbReference>
<dbReference type="InterPro" id="IPR004358">
    <property type="entry name" value="Sig_transdc_His_kin-like_C"/>
</dbReference>
<dbReference type="Pfam" id="PF00512">
    <property type="entry name" value="HisKA"/>
    <property type="match status" value="1"/>
</dbReference>
<keyword evidence="4" id="KW-0808">Transferase</keyword>
<dbReference type="InterPro" id="IPR003594">
    <property type="entry name" value="HATPase_dom"/>
</dbReference>
<evidence type="ECO:0000256" key="5">
    <source>
        <dbReference type="ARBA" id="ARBA00022741"/>
    </source>
</evidence>
<dbReference type="EMBL" id="FQXD01000001">
    <property type="protein sequence ID" value="SHG60642.1"/>
    <property type="molecule type" value="Genomic_DNA"/>
</dbReference>
<dbReference type="GO" id="GO:0030435">
    <property type="term" value="P:sporulation resulting in formation of a cellular spore"/>
    <property type="evidence" value="ECO:0007669"/>
    <property type="project" value="UniProtKB-KW"/>
</dbReference>
<dbReference type="InterPro" id="IPR005467">
    <property type="entry name" value="His_kinase_dom"/>
</dbReference>
<dbReference type="PRINTS" id="PR00344">
    <property type="entry name" value="BCTRLSENSOR"/>
</dbReference>
<dbReference type="InterPro" id="IPR000014">
    <property type="entry name" value="PAS"/>
</dbReference>
<accession>A0A1M5L6B5</accession>
<dbReference type="InterPro" id="IPR036890">
    <property type="entry name" value="HATPase_C_sf"/>
</dbReference>
<keyword evidence="7" id="KW-0067">ATP-binding</keyword>
<feature type="domain" description="PAS" evidence="11">
    <location>
        <begin position="34"/>
        <end position="110"/>
    </location>
</feature>
<dbReference type="SUPFAM" id="SSF47384">
    <property type="entry name" value="Homodimeric domain of signal transducing histidine kinase"/>
    <property type="match status" value="1"/>
</dbReference>
<evidence type="ECO:0000256" key="6">
    <source>
        <dbReference type="ARBA" id="ARBA00022777"/>
    </source>
</evidence>
<dbReference type="CDD" id="cd00082">
    <property type="entry name" value="HisKA"/>
    <property type="match status" value="1"/>
</dbReference>
<reference evidence="13" key="1">
    <citation type="submission" date="2016-11" db="EMBL/GenBank/DDBJ databases">
        <authorList>
            <person name="Varghese N."/>
            <person name="Submissions S."/>
        </authorList>
    </citation>
    <scope>NUCLEOTIDE SEQUENCE [LARGE SCALE GENOMIC DNA]</scope>
    <source>
        <strain evidence="13">CGMCC 1.6496</strain>
    </source>
</reference>
<keyword evidence="13" id="KW-1185">Reference proteome</keyword>
<dbReference type="SMART" id="SM00387">
    <property type="entry name" value="HATPase_c"/>
    <property type="match status" value="1"/>
</dbReference>
<evidence type="ECO:0000313" key="13">
    <source>
        <dbReference type="Proteomes" id="UP000184079"/>
    </source>
</evidence>
<keyword evidence="9" id="KW-0902">Two-component regulatory system</keyword>
<evidence type="ECO:0000256" key="1">
    <source>
        <dbReference type="ARBA" id="ARBA00000085"/>
    </source>
</evidence>
<dbReference type="EC" id="2.7.13.3" evidence="2"/>
<dbReference type="CDD" id="cd00130">
    <property type="entry name" value="PAS"/>
    <property type="match status" value="1"/>
</dbReference>
<evidence type="ECO:0000256" key="4">
    <source>
        <dbReference type="ARBA" id="ARBA00022679"/>
    </source>
</evidence>
<feature type="domain" description="Histidine kinase" evidence="10">
    <location>
        <begin position="170"/>
        <end position="372"/>
    </location>
</feature>
<dbReference type="Proteomes" id="UP000184079">
    <property type="component" value="Unassembled WGS sequence"/>
</dbReference>
<dbReference type="PROSITE" id="PS50109">
    <property type="entry name" value="HIS_KIN"/>
    <property type="match status" value="1"/>
</dbReference>
<dbReference type="GO" id="GO:0005524">
    <property type="term" value="F:ATP binding"/>
    <property type="evidence" value="ECO:0007669"/>
    <property type="project" value="UniProtKB-KW"/>
</dbReference>
<sequence>MMRYEKEIGNTDETIHLAELEQIQRNNLQLSSLSTSMLTWIEENCHDIISVLNEDGLFVYTSKSVERILGYHPSQLIGKPWYTFVSTEDIDYIKENCDRSPALKRFYQLNVLNSAGEAIWSSCTLTKMKEKDTDRTYYLSIIADKRDKKEVEEIMIQSEKMSVAGQLAAGVAHEIRNPLTSLKGFLQLLQAGVRKEEYYNIMIEEIEKMETITSELLFISKPLTETKKLESIDSMIRDVIVLLGPQAKMKGIFIEYGGSEKDKIYCDRSQIKQVLINLIKNAIEAMEQGGSIRIVTSSSESHVDVCIIDEGPGIPQEIIHKLGEPFFTTKQSGTGLGLMITKQILERHQAFLEVKANEQIGSTFRIIFPIPA</sequence>
<dbReference type="PROSITE" id="PS50112">
    <property type="entry name" value="PAS"/>
    <property type="match status" value="1"/>
</dbReference>
<dbReference type="SUPFAM" id="SSF55785">
    <property type="entry name" value="PYP-like sensor domain (PAS domain)"/>
    <property type="match status" value="1"/>
</dbReference>
<evidence type="ECO:0000256" key="7">
    <source>
        <dbReference type="ARBA" id="ARBA00022840"/>
    </source>
</evidence>
<evidence type="ECO:0000313" key="12">
    <source>
        <dbReference type="EMBL" id="SHG60642.1"/>
    </source>
</evidence>
<evidence type="ECO:0000259" key="11">
    <source>
        <dbReference type="PROSITE" id="PS50112"/>
    </source>
</evidence>
<keyword evidence="6 12" id="KW-0418">Kinase</keyword>
<dbReference type="PANTHER" id="PTHR43065">
    <property type="entry name" value="SENSOR HISTIDINE KINASE"/>
    <property type="match status" value="1"/>
</dbReference>
<dbReference type="InterPro" id="IPR035965">
    <property type="entry name" value="PAS-like_dom_sf"/>
</dbReference>
<dbReference type="Gene3D" id="3.30.450.20">
    <property type="entry name" value="PAS domain"/>
    <property type="match status" value="1"/>
</dbReference>
<proteinExistence type="predicted"/>
<evidence type="ECO:0000259" key="10">
    <source>
        <dbReference type="PROSITE" id="PS50109"/>
    </source>
</evidence>
<dbReference type="FunFam" id="1.10.287.130:FF:000040">
    <property type="entry name" value="PAS domain-containing sensor histidine kinase"/>
    <property type="match status" value="1"/>
</dbReference>
<dbReference type="Pfam" id="PF02518">
    <property type="entry name" value="HATPase_c"/>
    <property type="match status" value="1"/>
</dbReference>
<dbReference type="InterPro" id="IPR003661">
    <property type="entry name" value="HisK_dim/P_dom"/>
</dbReference>
<evidence type="ECO:0000256" key="9">
    <source>
        <dbReference type="ARBA" id="ARBA00023012"/>
    </source>
</evidence>
<dbReference type="SMART" id="SM00388">
    <property type="entry name" value="HisKA"/>
    <property type="match status" value="1"/>
</dbReference>
<comment type="catalytic activity">
    <reaction evidence="1">
        <text>ATP + protein L-histidine = ADP + protein N-phospho-L-histidine.</text>
        <dbReference type="EC" id="2.7.13.3"/>
    </reaction>
</comment>
<evidence type="ECO:0000256" key="2">
    <source>
        <dbReference type="ARBA" id="ARBA00012438"/>
    </source>
</evidence>
<protein>
    <recommendedName>
        <fullName evidence="2">histidine kinase</fullName>
        <ecNumber evidence="2">2.7.13.3</ecNumber>
    </recommendedName>
</protein>
<keyword evidence="8" id="KW-0749">Sporulation</keyword>
<evidence type="ECO:0000256" key="8">
    <source>
        <dbReference type="ARBA" id="ARBA00022969"/>
    </source>
</evidence>